<evidence type="ECO:0000313" key="3">
    <source>
        <dbReference type="Proteomes" id="UP000799438"/>
    </source>
</evidence>
<gene>
    <name evidence="2" type="ORF">K452DRAFT_305498</name>
</gene>
<feature type="region of interest" description="Disordered" evidence="1">
    <location>
        <begin position="99"/>
        <end position="118"/>
    </location>
</feature>
<organism evidence="2 3">
    <name type="scientific">Aplosporella prunicola CBS 121167</name>
    <dbReference type="NCBI Taxonomy" id="1176127"/>
    <lineage>
        <taxon>Eukaryota</taxon>
        <taxon>Fungi</taxon>
        <taxon>Dikarya</taxon>
        <taxon>Ascomycota</taxon>
        <taxon>Pezizomycotina</taxon>
        <taxon>Dothideomycetes</taxon>
        <taxon>Dothideomycetes incertae sedis</taxon>
        <taxon>Botryosphaeriales</taxon>
        <taxon>Aplosporellaceae</taxon>
        <taxon>Aplosporella</taxon>
    </lineage>
</organism>
<feature type="compositionally biased region" description="Basic and acidic residues" evidence="1">
    <location>
        <begin position="231"/>
        <end position="263"/>
    </location>
</feature>
<dbReference type="AlphaFoldDB" id="A0A6A6BQG3"/>
<dbReference type="EMBL" id="ML995477">
    <property type="protein sequence ID" value="KAF2145484.1"/>
    <property type="molecule type" value="Genomic_DNA"/>
</dbReference>
<feature type="region of interest" description="Disordered" evidence="1">
    <location>
        <begin position="1"/>
        <end position="36"/>
    </location>
</feature>
<dbReference type="RefSeq" id="XP_033401196.1">
    <property type="nucleotide sequence ID" value="XM_033542906.1"/>
</dbReference>
<dbReference type="Proteomes" id="UP000799438">
    <property type="component" value="Unassembled WGS sequence"/>
</dbReference>
<reference evidence="2" key="1">
    <citation type="journal article" date="2020" name="Stud. Mycol.">
        <title>101 Dothideomycetes genomes: a test case for predicting lifestyles and emergence of pathogens.</title>
        <authorList>
            <person name="Haridas S."/>
            <person name="Albert R."/>
            <person name="Binder M."/>
            <person name="Bloem J."/>
            <person name="Labutti K."/>
            <person name="Salamov A."/>
            <person name="Andreopoulos B."/>
            <person name="Baker S."/>
            <person name="Barry K."/>
            <person name="Bills G."/>
            <person name="Bluhm B."/>
            <person name="Cannon C."/>
            <person name="Castanera R."/>
            <person name="Culley D."/>
            <person name="Daum C."/>
            <person name="Ezra D."/>
            <person name="Gonzalez J."/>
            <person name="Henrissat B."/>
            <person name="Kuo A."/>
            <person name="Liang C."/>
            <person name="Lipzen A."/>
            <person name="Lutzoni F."/>
            <person name="Magnuson J."/>
            <person name="Mondo S."/>
            <person name="Nolan M."/>
            <person name="Ohm R."/>
            <person name="Pangilinan J."/>
            <person name="Park H.-J."/>
            <person name="Ramirez L."/>
            <person name="Alfaro M."/>
            <person name="Sun H."/>
            <person name="Tritt A."/>
            <person name="Yoshinaga Y."/>
            <person name="Zwiers L.-H."/>
            <person name="Turgeon B."/>
            <person name="Goodwin S."/>
            <person name="Spatafora J."/>
            <person name="Crous P."/>
            <person name="Grigoriev I."/>
        </authorList>
    </citation>
    <scope>NUCLEOTIDE SEQUENCE</scope>
    <source>
        <strain evidence="2">CBS 121167</strain>
    </source>
</reference>
<evidence type="ECO:0000313" key="2">
    <source>
        <dbReference type="EMBL" id="KAF2145484.1"/>
    </source>
</evidence>
<feature type="compositionally biased region" description="Polar residues" evidence="1">
    <location>
        <begin position="1"/>
        <end position="13"/>
    </location>
</feature>
<sequence>MSTPAQPSPAHTNHSTRKRDPSEPGTRCLRREKGGSARYAYTQSTLPRGLDWLHCPAQLGEPDAESEPREAVAWRCVCVLLGPPRAWVGWWVSNLGTQGKERKREGREGTTATDLGRWSAARQAARQASKQASKPPVSGISHPRTYLPTYLPTVPAHHSPSIRLFLANHSIPFHSFARLVVVLALDARLPPIQPATAIITPTYLSVTISAMQCTAAQHTDGTKAAGTWRKGKAEKTDRRTGLPAHEGEEPRGQASKPREETSREPTQIGVIGTASSASAAASSTPTWVPVDHHRREVLLFSFDFLRRSTH</sequence>
<accession>A0A6A6BQG3</accession>
<keyword evidence="3" id="KW-1185">Reference proteome</keyword>
<evidence type="ECO:0000256" key="1">
    <source>
        <dbReference type="SAM" id="MobiDB-lite"/>
    </source>
</evidence>
<protein>
    <submittedName>
        <fullName evidence="2">Uncharacterized protein</fullName>
    </submittedName>
</protein>
<name>A0A6A6BQG3_9PEZI</name>
<dbReference type="GeneID" id="54300403"/>
<feature type="region of interest" description="Disordered" evidence="1">
    <location>
        <begin position="218"/>
        <end position="266"/>
    </location>
</feature>
<proteinExistence type="predicted"/>
<feature type="compositionally biased region" description="Basic and acidic residues" evidence="1">
    <location>
        <begin position="99"/>
        <end position="108"/>
    </location>
</feature>